<protein>
    <submittedName>
        <fullName evidence="4">Gfo/Idh/MocA family oxidoreductase</fullName>
    </submittedName>
</protein>
<dbReference type="PANTHER" id="PTHR43818:SF11">
    <property type="entry name" value="BCDNA.GH03377"/>
    <property type="match status" value="1"/>
</dbReference>
<dbReference type="Proteomes" id="UP000601789">
    <property type="component" value="Unassembled WGS sequence"/>
</dbReference>
<dbReference type="InterPro" id="IPR036291">
    <property type="entry name" value="NAD(P)-bd_dom_sf"/>
</dbReference>
<dbReference type="PANTHER" id="PTHR43818">
    <property type="entry name" value="BCDNA.GH03377"/>
    <property type="match status" value="1"/>
</dbReference>
<accession>A0ABS0SDA2</accession>
<dbReference type="InterPro" id="IPR050463">
    <property type="entry name" value="Gfo/Idh/MocA_oxidrdct_glycsds"/>
</dbReference>
<organism evidence="4 5">
    <name type="scientific">Aquamicrobium zhengzhouense</name>
    <dbReference type="NCBI Taxonomy" id="2781738"/>
    <lineage>
        <taxon>Bacteria</taxon>
        <taxon>Pseudomonadati</taxon>
        <taxon>Pseudomonadota</taxon>
        <taxon>Alphaproteobacteria</taxon>
        <taxon>Hyphomicrobiales</taxon>
        <taxon>Phyllobacteriaceae</taxon>
        <taxon>Aquamicrobium</taxon>
    </lineage>
</organism>
<evidence type="ECO:0000259" key="2">
    <source>
        <dbReference type="Pfam" id="PF01408"/>
    </source>
</evidence>
<proteinExistence type="predicted"/>
<keyword evidence="1" id="KW-0560">Oxidoreductase</keyword>
<sequence length="333" mass="35907">MTTAARLPKIGFLGVGWIGLNRLQALSASGFVEICAVADPNPEMVAAALIEAPQATPMMALEDLLAADLDGIVIATPSALHAEQSISALEAGLAVFCQKPLGRSEKEAQAVIDAARRADRLLGVDLSYRETCGMKEIRTLIQGNEIGRVFAADLTFHNAYGPDKAWFHDRQLAGGGCLMDLGTHLVDLSLWALGFPEIGTVSGRLYAKAQIAGPNDVEDYATVRLLLKTGAEVIIACSWNLNAGQDADISATFYGDKGAARFRNINGSFYDFQAEHLVGTERRVLCGPPDDWGGRTIVEWGRQLASGSRFDPQIEQHLSTARVLDQVYRAHAR</sequence>
<dbReference type="InterPro" id="IPR055170">
    <property type="entry name" value="GFO_IDH_MocA-like_dom"/>
</dbReference>
<dbReference type="Gene3D" id="3.40.50.720">
    <property type="entry name" value="NAD(P)-binding Rossmann-like Domain"/>
    <property type="match status" value="1"/>
</dbReference>
<reference evidence="4 5" key="1">
    <citation type="submission" date="2020-10" db="EMBL/GenBank/DDBJ databases">
        <title>Aquamicrobium zhengzhouensis sp. nov., a exopolysaccharide producing bacterium isolated from farmland soil.</title>
        <authorList>
            <person name="Wang X."/>
        </authorList>
    </citation>
    <scope>NUCLEOTIDE SEQUENCE [LARGE SCALE GENOMIC DNA]</scope>
    <source>
        <strain evidence="5">cd-1</strain>
    </source>
</reference>
<evidence type="ECO:0000259" key="3">
    <source>
        <dbReference type="Pfam" id="PF22725"/>
    </source>
</evidence>
<keyword evidence="5" id="KW-1185">Reference proteome</keyword>
<dbReference type="Pfam" id="PF01408">
    <property type="entry name" value="GFO_IDH_MocA"/>
    <property type="match status" value="1"/>
</dbReference>
<dbReference type="SUPFAM" id="SSF51735">
    <property type="entry name" value="NAD(P)-binding Rossmann-fold domains"/>
    <property type="match status" value="1"/>
</dbReference>
<dbReference type="RefSeq" id="WP_198476667.1">
    <property type="nucleotide sequence ID" value="NZ_JADGMQ010000007.1"/>
</dbReference>
<dbReference type="EMBL" id="JADGMQ010000007">
    <property type="protein sequence ID" value="MBI1621273.1"/>
    <property type="molecule type" value="Genomic_DNA"/>
</dbReference>
<evidence type="ECO:0000313" key="5">
    <source>
        <dbReference type="Proteomes" id="UP000601789"/>
    </source>
</evidence>
<gene>
    <name evidence="4" type="ORF">IOD40_11425</name>
</gene>
<dbReference type="InterPro" id="IPR000683">
    <property type="entry name" value="Gfo/Idh/MocA-like_OxRdtase_N"/>
</dbReference>
<name>A0ABS0SDA2_9HYPH</name>
<feature type="domain" description="Gfo/Idh/MocA-like oxidoreductase N-terminal" evidence="2">
    <location>
        <begin position="9"/>
        <end position="125"/>
    </location>
</feature>
<evidence type="ECO:0000256" key="1">
    <source>
        <dbReference type="ARBA" id="ARBA00023002"/>
    </source>
</evidence>
<dbReference type="SUPFAM" id="SSF55347">
    <property type="entry name" value="Glyceraldehyde-3-phosphate dehydrogenase-like, C-terminal domain"/>
    <property type="match status" value="1"/>
</dbReference>
<feature type="domain" description="GFO/IDH/MocA-like oxidoreductase" evidence="3">
    <location>
        <begin position="135"/>
        <end position="260"/>
    </location>
</feature>
<dbReference type="Pfam" id="PF22725">
    <property type="entry name" value="GFO_IDH_MocA_C3"/>
    <property type="match status" value="1"/>
</dbReference>
<dbReference type="Gene3D" id="3.30.360.10">
    <property type="entry name" value="Dihydrodipicolinate Reductase, domain 2"/>
    <property type="match status" value="1"/>
</dbReference>
<evidence type="ECO:0000313" key="4">
    <source>
        <dbReference type="EMBL" id="MBI1621273.1"/>
    </source>
</evidence>
<comment type="caution">
    <text evidence="4">The sequence shown here is derived from an EMBL/GenBank/DDBJ whole genome shotgun (WGS) entry which is preliminary data.</text>
</comment>